<dbReference type="Proteomes" id="UP001178507">
    <property type="component" value="Unassembled WGS sequence"/>
</dbReference>
<evidence type="ECO:0000313" key="2">
    <source>
        <dbReference type="EMBL" id="CAJ1377863.1"/>
    </source>
</evidence>
<dbReference type="EMBL" id="CAUJNA010000495">
    <property type="protein sequence ID" value="CAJ1377863.1"/>
    <property type="molecule type" value="Genomic_DNA"/>
</dbReference>
<reference evidence="2" key="1">
    <citation type="submission" date="2023-08" db="EMBL/GenBank/DDBJ databases">
        <authorList>
            <person name="Chen Y."/>
            <person name="Shah S."/>
            <person name="Dougan E. K."/>
            <person name="Thang M."/>
            <person name="Chan C."/>
        </authorList>
    </citation>
    <scope>NUCLEOTIDE SEQUENCE</scope>
</reference>
<accession>A0AA36MRV8</accession>
<proteinExistence type="predicted"/>
<evidence type="ECO:0000313" key="3">
    <source>
        <dbReference type="Proteomes" id="UP001178507"/>
    </source>
</evidence>
<evidence type="ECO:0000256" key="1">
    <source>
        <dbReference type="SAM" id="MobiDB-lite"/>
    </source>
</evidence>
<keyword evidence="3" id="KW-1185">Reference proteome</keyword>
<dbReference type="AlphaFoldDB" id="A0AA36MRV8"/>
<gene>
    <name evidence="2" type="ORF">EVOR1521_LOCUS6558</name>
</gene>
<feature type="compositionally biased region" description="Basic residues" evidence="1">
    <location>
        <begin position="198"/>
        <end position="212"/>
    </location>
</feature>
<name>A0AA36MRV8_9DINO</name>
<organism evidence="2 3">
    <name type="scientific">Effrenium voratum</name>
    <dbReference type="NCBI Taxonomy" id="2562239"/>
    <lineage>
        <taxon>Eukaryota</taxon>
        <taxon>Sar</taxon>
        <taxon>Alveolata</taxon>
        <taxon>Dinophyceae</taxon>
        <taxon>Suessiales</taxon>
        <taxon>Symbiodiniaceae</taxon>
        <taxon>Effrenium</taxon>
    </lineage>
</organism>
<feature type="region of interest" description="Disordered" evidence="1">
    <location>
        <begin position="162"/>
        <end position="416"/>
    </location>
</feature>
<protein>
    <submittedName>
        <fullName evidence="2">Uncharacterized protein</fullName>
    </submittedName>
</protein>
<sequence>MTDLLHVLRMHIVSEASEFLPEPLVCETLQAVYAKWNADKFDDVPRLMEKYKDQEAEIYDHIVRKYVFNRPQKDWQPLVEAMYARFNPGKLAALDSIFAKYKDSEAALYRALCDKYLPTLTEGGEPLVFNVWDQAFDVRSEGSMSAKETQGNDEVMLVSPSQEMPLEPSPCPGIGRVSLEAPEAPGPGEAVTTEEQKRAHKEKKEKRKKGRQAHAEVFPPLLPKPPSDIGRENMAGVRDDVDLGQQAARKTRADASLRPKAAARPQPDDTALPQVCADQLGQSKPTGAVKKRRIKENGNGSHSKENQEGHKRKKRRKVPEALMANGEEDGTGAPELQKLDSGLEQRRQQLKEKLLELKTQISSQASPASAPQDSAMDFWGRPATPWTQANLPDAKSDSYSEDENDKDGQSDAEWAENRTVVLRNKLEVQLRAKLMNSMTKG</sequence>
<comment type="caution">
    <text evidence="2">The sequence shown here is derived from an EMBL/GenBank/DDBJ whole genome shotgun (WGS) entry which is preliminary data.</text>
</comment>
<feature type="compositionally biased region" description="Basic and acidic residues" evidence="1">
    <location>
        <begin position="337"/>
        <end position="356"/>
    </location>
</feature>
<feature type="compositionally biased region" description="Low complexity" evidence="1">
    <location>
        <begin position="362"/>
        <end position="375"/>
    </location>
</feature>